<name>A0A0S1B3B5_9GAMM</name>
<evidence type="ECO:0000256" key="6">
    <source>
        <dbReference type="ARBA" id="ARBA00023284"/>
    </source>
</evidence>
<keyword evidence="2" id="KW-0813">Transport</keyword>
<evidence type="ECO:0000256" key="2">
    <source>
        <dbReference type="ARBA" id="ARBA00022448"/>
    </source>
</evidence>
<dbReference type="SUPFAM" id="SSF52833">
    <property type="entry name" value="Thioredoxin-like"/>
    <property type="match status" value="1"/>
</dbReference>
<dbReference type="GO" id="GO:0015035">
    <property type="term" value="F:protein-disulfide reductase activity"/>
    <property type="evidence" value="ECO:0007669"/>
    <property type="project" value="UniProtKB-UniRule"/>
</dbReference>
<keyword evidence="3" id="KW-0479">Metal-binding</keyword>
<dbReference type="PANTHER" id="PTHR45663">
    <property type="entry name" value="GEO12009P1"/>
    <property type="match status" value="1"/>
</dbReference>
<dbReference type="InterPro" id="IPR049299">
    <property type="entry name" value="Thio2_N"/>
</dbReference>
<dbReference type="InterPro" id="IPR017937">
    <property type="entry name" value="Thioredoxin_CS"/>
</dbReference>
<dbReference type="AlphaFoldDB" id="A0A0S1B3B5"/>
<evidence type="ECO:0000259" key="8">
    <source>
        <dbReference type="PROSITE" id="PS51352"/>
    </source>
</evidence>
<proteinExistence type="inferred from homology"/>
<dbReference type="InterPro" id="IPR013766">
    <property type="entry name" value="Thioredoxin_domain"/>
</dbReference>
<feature type="domain" description="Thioredoxin" evidence="8">
    <location>
        <begin position="42"/>
        <end position="147"/>
    </location>
</feature>
<dbReference type="Gene3D" id="2.30.30.380">
    <property type="entry name" value="Zn-finger domain of Sec23/24"/>
    <property type="match status" value="1"/>
</dbReference>
<dbReference type="PRINTS" id="PR00421">
    <property type="entry name" value="THIOREDOXIN"/>
</dbReference>
<evidence type="ECO:0000256" key="3">
    <source>
        <dbReference type="ARBA" id="ARBA00022723"/>
    </source>
</evidence>
<dbReference type="CDD" id="cd02947">
    <property type="entry name" value="TRX_family"/>
    <property type="match status" value="1"/>
</dbReference>
<dbReference type="PROSITE" id="PS00194">
    <property type="entry name" value="THIOREDOXIN_1"/>
    <property type="match status" value="1"/>
</dbReference>
<evidence type="ECO:0000313" key="10">
    <source>
        <dbReference type="Proteomes" id="UP000061010"/>
    </source>
</evidence>
<dbReference type="PATRIC" id="fig|128780.6.peg.3155"/>
<dbReference type="InterPro" id="IPR036249">
    <property type="entry name" value="Thioredoxin-like_sf"/>
</dbReference>
<dbReference type="PROSITE" id="PS51352">
    <property type="entry name" value="THIOREDOXIN_2"/>
    <property type="match status" value="1"/>
</dbReference>
<comment type="similarity">
    <text evidence="1">Belongs to the thioredoxin family.</text>
</comment>
<dbReference type="GO" id="GO:0045454">
    <property type="term" value="P:cell redox homeostasis"/>
    <property type="evidence" value="ECO:0007669"/>
    <property type="project" value="TreeGrafter"/>
</dbReference>
<evidence type="ECO:0000256" key="1">
    <source>
        <dbReference type="ARBA" id="ARBA00008987"/>
    </source>
</evidence>
<keyword evidence="4" id="KW-0249">Electron transport</keyword>
<dbReference type="Pfam" id="PF21352">
    <property type="entry name" value="Zn_ribbon_Thio2"/>
    <property type="match status" value="1"/>
</dbReference>
<dbReference type="GO" id="GO:0046872">
    <property type="term" value="F:metal ion binding"/>
    <property type="evidence" value="ECO:0007669"/>
    <property type="project" value="UniProtKB-KW"/>
</dbReference>
<dbReference type="NCBIfam" id="NF008229">
    <property type="entry name" value="PRK10996.1"/>
    <property type="match status" value="1"/>
</dbReference>
<keyword evidence="10" id="KW-1185">Reference proteome</keyword>
<evidence type="ECO:0000313" key="9">
    <source>
        <dbReference type="EMBL" id="ALJ29462.1"/>
    </source>
</evidence>
<gene>
    <name evidence="9" type="primary">trx</name>
    <name evidence="9" type="ORF">AOT14_31150</name>
</gene>
<dbReference type="Proteomes" id="UP000061010">
    <property type="component" value="Chromosome"/>
</dbReference>
<organism evidence="9 10">
    <name type="scientific">Stenotrophomonas acidaminiphila</name>
    <dbReference type="NCBI Taxonomy" id="128780"/>
    <lineage>
        <taxon>Bacteria</taxon>
        <taxon>Pseudomonadati</taxon>
        <taxon>Pseudomonadota</taxon>
        <taxon>Gammaproteobacteria</taxon>
        <taxon>Lysobacterales</taxon>
        <taxon>Lysobacteraceae</taxon>
        <taxon>Stenotrophomonas</taxon>
    </lineage>
</organism>
<dbReference type="EMBL" id="CP012900">
    <property type="protein sequence ID" value="ALJ29462.1"/>
    <property type="molecule type" value="Genomic_DNA"/>
</dbReference>
<protein>
    <recommendedName>
        <fullName evidence="7">Thioredoxin</fullName>
    </recommendedName>
</protein>
<keyword evidence="6" id="KW-0676">Redox-active center</keyword>
<evidence type="ECO:0000256" key="4">
    <source>
        <dbReference type="ARBA" id="ARBA00022982"/>
    </source>
</evidence>
<dbReference type="NCBIfam" id="TIGR01068">
    <property type="entry name" value="thioredoxin"/>
    <property type="match status" value="1"/>
</dbReference>
<dbReference type="KEGG" id="sacz:AOT14_31150"/>
<dbReference type="Pfam" id="PF00085">
    <property type="entry name" value="Thioredoxin"/>
    <property type="match status" value="1"/>
</dbReference>
<dbReference type="GO" id="GO:0005829">
    <property type="term" value="C:cytosol"/>
    <property type="evidence" value="ECO:0007669"/>
    <property type="project" value="TreeGrafter"/>
</dbReference>
<reference evidence="9 10" key="1">
    <citation type="journal article" date="2015" name="Genome Announc.">
        <title>Complete Genome Sequencing of Stenotrophomonas acidaminiphila ZAC14D2_NAIMI4_2, a Multidrug-Resistant Strain Isolated from Sediments of a Polluted River in Mexico, Uncovers New Antibiotic Resistance Genes and a Novel Class-II Lasso Peptide Biosynthesis Gene Cluster.</title>
        <authorList>
            <person name="Vinuesa P."/>
            <person name="Ochoa-Sanchez L.E."/>
        </authorList>
    </citation>
    <scope>NUCLEOTIDE SEQUENCE [LARGE SCALE GENOMIC DNA]</scope>
    <source>
        <strain evidence="9 10">ZAC14D2_NAIMI4_2</strain>
    </source>
</reference>
<dbReference type="InterPro" id="IPR005746">
    <property type="entry name" value="Thioredoxin"/>
</dbReference>
<accession>A0A0S1B3B5</accession>
<evidence type="ECO:0000256" key="7">
    <source>
        <dbReference type="NCBIfam" id="TIGR01068"/>
    </source>
</evidence>
<keyword evidence="5" id="KW-1015">Disulfide bond</keyword>
<dbReference type="PANTHER" id="PTHR45663:SF11">
    <property type="entry name" value="GEO12009P1"/>
    <property type="match status" value="1"/>
</dbReference>
<evidence type="ECO:0000256" key="5">
    <source>
        <dbReference type="ARBA" id="ARBA00023157"/>
    </source>
</evidence>
<sequence>MNNDTLLQIACPHCNAINRLPAARREQSPACGRCHRPLFAATPVVLDAAAFEAHAQRSQLPLLVDFWAAWCGPCRQMAPEFAKAAAQLEPLVRLGKLDTEAEPALASHFGIRSIPTMVLLHDGRELARQSGAMPASAIVQWVRPYLPR</sequence>
<dbReference type="Gene3D" id="3.40.30.10">
    <property type="entry name" value="Glutaredoxin"/>
    <property type="match status" value="1"/>
</dbReference>
<dbReference type="OrthoDB" id="9790390at2"/>